<comment type="subunit">
    <text evidence="7">Part of the 50S ribosomal subunit; contacts the 5S rRNA and probably tRNA. Forms a bridge to the 30S subunit in the 70S ribosome.</text>
</comment>
<dbReference type="InterPro" id="IPR002132">
    <property type="entry name" value="Ribosomal_uL5"/>
</dbReference>
<evidence type="ECO:0000313" key="14">
    <source>
        <dbReference type="Proteomes" id="UP000057043"/>
    </source>
</evidence>
<organism evidence="11 14">
    <name type="scientific">Methanothrix harundinacea</name>
    <dbReference type="NCBI Taxonomy" id="301375"/>
    <lineage>
        <taxon>Archaea</taxon>
        <taxon>Methanobacteriati</taxon>
        <taxon>Methanobacteriota</taxon>
        <taxon>Stenosarchaea group</taxon>
        <taxon>Methanomicrobia</taxon>
        <taxon>Methanotrichales</taxon>
        <taxon>Methanotrichaceae</taxon>
        <taxon>Methanothrix</taxon>
    </lineage>
</organism>
<evidence type="ECO:0000256" key="8">
    <source>
        <dbReference type="RuleBase" id="RU003930"/>
    </source>
</evidence>
<sequence>MNAMLEPRVDKVTVHIGTGESGQRLVNAETILGAITNRTPVRSVAKKTLPGFGIKKSEPIGCRLTLRGDEAEEFLKVALEVAGGALRRGQFDDTGNFSFGVEEHTDFPGMKYDPDIGIFGMDVSVALKRPGYRVARRRIARGKIASRHRVTKDDAVEYVKNKYGVEIVEAA</sequence>
<feature type="domain" description="Large ribosomal subunit protein uL5 C-terminal" evidence="10">
    <location>
        <begin position="59"/>
        <end position="147"/>
    </location>
</feature>
<evidence type="ECO:0000256" key="7">
    <source>
        <dbReference type="HAMAP-Rule" id="MF_01333"/>
    </source>
</evidence>
<accession>A0A124FMJ6</accession>
<reference evidence="13 14" key="2">
    <citation type="journal article" date="2015" name="MBio">
        <title>Genome-Resolved Metagenomic Analysis Reveals Roles for Candidate Phyla and Other Microbial Community Members in Biogeochemical Transformations in Oil Reservoirs.</title>
        <authorList>
            <person name="Hu P."/>
            <person name="Tom L."/>
            <person name="Singh A."/>
            <person name="Thomas B.C."/>
            <person name="Baker B.J."/>
            <person name="Piceno Y.M."/>
            <person name="Andersen G.L."/>
            <person name="Banfield J.F."/>
        </authorList>
    </citation>
    <scope>NUCLEOTIDE SEQUENCE [LARGE SCALE GENOMIC DNA]</scope>
    <source>
        <strain evidence="11">57_489</strain>
    </source>
</reference>
<dbReference type="FunFam" id="3.30.1440.10:FF:000002">
    <property type="entry name" value="60S ribosomal protein L11"/>
    <property type="match status" value="1"/>
</dbReference>
<evidence type="ECO:0000256" key="4">
    <source>
        <dbReference type="ARBA" id="ARBA00022884"/>
    </source>
</evidence>
<dbReference type="InterPro" id="IPR057266">
    <property type="entry name" value="Ribosomal_uL5_euk/arc-type"/>
</dbReference>
<gene>
    <name evidence="7" type="primary">rpl5</name>
    <name evidence="11" type="ORF">XD72_0669</name>
    <name evidence="12" type="ORF">XE07_1891</name>
</gene>
<dbReference type="NCBIfam" id="NF003258">
    <property type="entry name" value="PRK04219.1"/>
    <property type="match status" value="1"/>
</dbReference>
<comment type="caution">
    <text evidence="11">The sequence shown here is derived from an EMBL/GenBank/DDBJ whole genome shotgun (WGS) entry which is preliminary data.</text>
</comment>
<dbReference type="AlphaFoldDB" id="A0A124FMJ6"/>
<reference evidence="12" key="1">
    <citation type="journal article" date="2015" name="MBio">
        <title>Genome-resolved metagenomic analysis reveals roles for candidate phyla and other microbial community members in biogeochemical transformations in oil reservoirs.</title>
        <authorList>
            <person name="Hu P."/>
            <person name="Tom L."/>
            <person name="Singh A."/>
            <person name="Thomas B.C."/>
            <person name="Baker B.J."/>
            <person name="Piceno Y.M."/>
            <person name="Andersen G.L."/>
            <person name="Banfield J.F."/>
        </authorList>
    </citation>
    <scope>NUCLEOTIDE SEQUENCE [LARGE SCALE GENOMIC DNA]</scope>
    <source>
        <strain evidence="12">56_747</strain>
    </source>
</reference>
<dbReference type="Pfam" id="PF00281">
    <property type="entry name" value="Ribosomal_L5"/>
    <property type="match status" value="1"/>
</dbReference>
<proteinExistence type="inferred from homology"/>
<dbReference type="SUPFAM" id="SSF55282">
    <property type="entry name" value="RL5-like"/>
    <property type="match status" value="1"/>
</dbReference>
<dbReference type="InterPro" id="IPR022804">
    <property type="entry name" value="Ribosomal_uL5_arc"/>
</dbReference>
<dbReference type="GO" id="GO:1990904">
    <property type="term" value="C:ribonucleoprotein complex"/>
    <property type="evidence" value="ECO:0007669"/>
    <property type="project" value="UniProtKB-KW"/>
</dbReference>
<evidence type="ECO:0000259" key="9">
    <source>
        <dbReference type="Pfam" id="PF00281"/>
    </source>
</evidence>
<dbReference type="PIRSF" id="PIRSF002161">
    <property type="entry name" value="Ribosomal_L5"/>
    <property type="match status" value="1"/>
</dbReference>
<feature type="domain" description="Large ribosomal subunit protein uL5 N-terminal" evidence="9">
    <location>
        <begin position="2"/>
        <end position="55"/>
    </location>
</feature>
<dbReference type="InterPro" id="IPR031309">
    <property type="entry name" value="Ribosomal_uL5_C"/>
</dbReference>
<evidence type="ECO:0000259" key="10">
    <source>
        <dbReference type="Pfam" id="PF00673"/>
    </source>
</evidence>
<evidence type="ECO:0000256" key="3">
    <source>
        <dbReference type="ARBA" id="ARBA00022730"/>
    </source>
</evidence>
<dbReference type="PATRIC" id="fig|301375.6.peg.1334"/>
<evidence type="ECO:0000313" key="13">
    <source>
        <dbReference type="Proteomes" id="UP000053961"/>
    </source>
</evidence>
<dbReference type="GO" id="GO:0000049">
    <property type="term" value="F:tRNA binding"/>
    <property type="evidence" value="ECO:0007669"/>
    <property type="project" value="UniProtKB-UniRule"/>
</dbReference>
<comment type="function">
    <text evidence="7">This is 1 of the proteins that bind and probably mediate the attachment of the 5S RNA into the large ribosomal subunit, where it forms part of the central protuberance. In the 70S ribosome it contacts protein S13 of the 30S subunit (bridge B1b), connecting the 2 subunits; this bridge is implicated in subunit movement. May contact the P site tRNA; the 5S rRNA and some of its associated proteins might help stabilize positioning of ribosome-bound tRNAs.</text>
</comment>
<comment type="similarity">
    <text evidence="1 7 8">Belongs to the universal ribosomal protein uL5 family.</text>
</comment>
<name>A0A124FMJ6_9EURY</name>
<dbReference type="EMBL" id="LGFT01000011">
    <property type="protein sequence ID" value="KUK44963.1"/>
    <property type="molecule type" value="Genomic_DNA"/>
</dbReference>
<evidence type="ECO:0000256" key="2">
    <source>
        <dbReference type="ARBA" id="ARBA00022555"/>
    </source>
</evidence>
<dbReference type="GO" id="GO:0006412">
    <property type="term" value="P:translation"/>
    <property type="evidence" value="ECO:0007669"/>
    <property type="project" value="UniProtKB-UniRule"/>
</dbReference>
<evidence type="ECO:0000256" key="1">
    <source>
        <dbReference type="ARBA" id="ARBA00008553"/>
    </source>
</evidence>
<keyword evidence="3 7" id="KW-0699">rRNA-binding</keyword>
<dbReference type="Proteomes" id="UP000053961">
    <property type="component" value="Unassembled WGS sequence"/>
</dbReference>
<protein>
    <recommendedName>
        <fullName evidence="7">Large ribosomal subunit protein uL5</fullName>
    </recommendedName>
</protein>
<dbReference type="GO" id="GO:0019843">
    <property type="term" value="F:rRNA binding"/>
    <property type="evidence" value="ECO:0007669"/>
    <property type="project" value="UniProtKB-UniRule"/>
</dbReference>
<dbReference type="InterPro" id="IPR022803">
    <property type="entry name" value="Ribosomal_uL5_dom_sf"/>
</dbReference>
<dbReference type="GO" id="GO:0003735">
    <property type="term" value="F:structural constituent of ribosome"/>
    <property type="evidence" value="ECO:0007669"/>
    <property type="project" value="InterPro"/>
</dbReference>
<dbReference type="PANTHER" id="PTHR11994">
    <property type="entry name" value="60S RIBOSOMAL PROTEIN L11-RELATED"/>
    <property type="match status" value="1"/>
</dbReference>
<dbReference type="Pfam" id="PF00673">
    <property type="entry name" value="Ribosomal_L5_C"/>
    <property type="match status" value="1"/>
</dbReference>
<evidence type="ECO:0000256" key="6">
    <source>
        <dbReference type="ARBA" id="ARBA00023274"/>
    </source>
</evidence>
<dbReference type="GO" id="GO:0005840">
    <property type="term" value="C:ribosome"/>
    <property type="evidence" value="ECO:0007669"/>
    <property type="project" value="UniProtKB-KW"/>
</dbReference>
<keyword evidence="6 7" id="KW-0687">Ribonucleoprotein</keyword>
<evidence type="ECO:0000256" key="5">
    <source>
        <dbReference type="ARBA" id="ARBA00022980"/>
    </source>
</evidence>
<dbReference type="Gene3D" id="3.30.1440.10">
    <property type="match status" value="1"/>
</dbReference>
<dbReference type="HAMAP" id="MF_01333_A">
    <property type="entry name" value="Ribosomal_uL5_A"/>
    <property type="match status" value="1"/>
</dbReference>
<dbReference type="Proteomes" id="UP000057043">
    <property type="component" value="Unassembled WGS sequence"/>
</dbReference>
<keyword evidence="2 7" id="KW-0820">tRNA-binding</keyword>
<keyword evidence="4 7" id="KW-0694">RNA-binding</keyword>
<dbReference type="InterPro" id="IPR031310">
    <property type="entry name" value="Ribosomal_uL5_N"/>
</dbReference>
<keyword evidence="5 7" id="KW-0689">Ribosomal protein</keyword>
<evidence type="ECO:0000313" key="12">
    <source>
        <dbReference type="EMBL" id="KUK95153.1"/>
    </source>
</evidence>
<dbReference type="EMBL" id="LGHB01000037">
    <property type="protein sequence ID" value="KUK95153.1"/>
    <property type="molecule type" value="Genomic_DNA"/>
</dbReference>
<evidence type="ECO:0000313" key="11">
    <source>
        <dbReference type="EMBL" id="KUK44963.1"/>
    </source>
</evidence>